<dbReference type="InterPro" id="IPR008011">
    <property type="entry name" value="Complex1_LYR_dom"/>
</dbReference>
<comment type="subcellular location">
    <subcellularLocation>
        <location evidence="2">Mitochondrion inner membrane</location>
        <topology evidence="2">Peripheral membrane protein</topology>
        <orientation evidence="2">Matrix side</orientation>
    </subcellularLocation>
</comment>
<organism evidence="17 18">
    <name type="scientific">Heterodera trifolii</name>
    <dbReference type="NCBI Taxonomy" id="157864"/>
    <lineage>
        <taxon>Eukaryota</taxon>
        <taxon>Metazoa</taxon>
        <taxon>Ecdysozoa</taxon>
        <taxon>Nematoda</taxon>
        <taxon>Chromadorea</taxon>
        <taxon>Rhabditida</taxon>
        <taxon>Tylenchina</taxon>
        <taxon>Tylenchomorpha</taxon>
        <taxon>Tylenchoidea</taxon>
        <taxon>Heteroderidae</taxon>
        <taxon>Heteroderinae</taxon>
        <taxon>Heterodera</taxon>
    </lineage>
</organism>
<evidence type="ECO:0000256" key="12">
    <source>
        <dbReference type="ARBA" id="ARBA00023128"/>
    </source>
</evidence>
<evidence type="ECO:0000256" key="2">
    <source>
        <dbReference type="ARBA" id="ARBA00004443"/>
    </source>
</evidence>
<dbReference type="InterPro" id="IPR045292">
    <property type="entry name" value="Complex1_LYR_NDUFB9_LYRM3"/>
</dbReference>
<protein>
    <recommendedName>
        <fullName evidence="5">NADH dehydrogenase [ubiquinone] 1 beta subcomplex subunit 9</fullName>
    </recommendedName>
    <alternativeName>
        <fullName evidence="14">Complex I-B22</fullName>
    </alternativeName>
    <alternativeName>
        <fullName evidence="15">NADH-ubiquinone oxidoreductase B22 subunit</fullName>
    </alternativeName>
</protein>
<evidence type="ECO:0000259" key="16">
    <source>
        <dbReference type="Pfam" id="PF05347"/>
    </source>
</evidence>
<keyword evidence="13" id="KW-0472">Membrane</keyword>
<dbReference type="InterPro" id="IPR033034">
    <property type="entry name" value="NDUFB9"/>
</dbReference>
<evidence type="ECO:0000256" key="1">
    <source>
        <dbReference type="ARBA" id="ARBA00002920"/>
    </source>
</evidence>
<evidence type="ECO:0000313" key="17">
    <source>
        <dbReference type="EMBL" id="KAL3117186.1"/>
    </source>
</evidence>
<comment type="function">
    <text evidence="1">Accessory subunit of the mitochondrial membrane respiratory chain NADH dehydrogenase (Complex I), that is believed to be not involved in catalysis. Complex I functions in the transfer of electrons from NADH to the respiratory chain. The immediate electron acceptor for the enzyme is believed to be ubiquinone.</text>
</comment>
<evidence type="ECO:0000313" key="18">
    <source>
        <dbReference type="Proteomes" id="UP001620626"/>
    </source>
</evidence>
<proteinExistence type="inferred from homology"/>
<evidence type="ECO:0000256" key="7">
    <source>
        <dbReference type="ARBA" id="ARBA00022553"/>
    </source>
</evidence>
<evidence type="ECO:0000256" key="9">
    <source>
        <dbReference type="ARBA" id="ARBA00022792"/>
    </source>
</evidence>
<dbReference type="Proteomes" id="UP001620626">
    <property type="component" value="Unassembled WGS sequence"/>
</dbReference>
<dbReference type="GO" id="GO:0005743">
    <property type="term" value="C:mitochondrial inner membrane"/>
    <property type="evidence" value="ECO:0007669"/>
    <property type="project" value="UniProtKB-SubCell"/>
</dbReference>
<dbReference type="Pfam" id="PF05347">
    <property type="entry name" value="Complex1_LYR"/>
    <property type="match status" value="1"/>
</dbReference>
<evidence type="ECO:0000256" key="3">
    <source>
        <dbReference type="ARBA" id="ARBA00009508"/>
    </source>
</evidence>
<evidence type="ECO:0000256" key="11">
    <source>
        <dbReference type="ARBA" id="ARBA00022990"/>
    </source>
</evidence>
<keyword evidence="6" id="KW-0813">Transport</keyword>
<dbReference type="AlphaFoldDB" id="A0ABD2LPL8"/>
<name>A0ABD2LPL8_9BILA</name>
<keyword evidence="12" id="KW-0496">Mitochondrion</keyword>
<accession>A0ABD2LPL8</accession>
<evidence type="ECO:0000256" key="6">
    <source>
        <dbReference type="ARBA" id="ARBA00022448"/>
    </source>
</evidence>
<evidence type="ECO:0000256" key="5">
    <source>
        <dbReference type="ARBA" id="ARBA00018684"/>
    </source>
</evidence>
<comment type="similarity">
    <text evidence="3">Belongs to the complex I LYR family.</text>
</comment>
<gene>
    <name evidence="17" type="ORF">niasHT_007589</name>
</gene>
<reference evidence="17 18" key="1">
    <citation type="submission" date="2024-10" db="EMBL/GenBank/DDBJ databases">
        <authorList>
            <person name="Kim D."/>
        </authorList>
    </citation>
    <scope>NUCLEOTIDE SEQUENCE [LARGE SCALE GENOMIC DNA]</scope>
    <source>
        <strain evidence="17">BH-2024</strain>
    </source>
</reference>
<keyword evidence="7" id="KW-0597">Phosphoprotein</keyword>
<evidence type="ECO:0000256" key="8">
    <source>
        <dbReference type="ARBA" id="ARBA00022660"/>
    </source>
</evidence>
<evidence type="ECO:0000256" key="4">
    <source>
        <dbReference type="ARBA" id="ARBA00011790"/>
    </source>
</evidence>
<evidence type="ECO:0000256" key="15">
    <source>
        <dbReference type="ARBA" id="ARBA00032528"/>
    </source>
</evidence>
<keyword evidence="18" id="KW-1185">Reference proteome</keyword>
<dbReference type="PANTHER" id="PTHR12868">
    <property type="entry name" value="NADH-UBIQUINONE OXIDOREDUCTASE B22 SUBUNIT"/>
    <property type="match status" value="1"/>
</dbReference>
<feature type="domain" description="Complex 1 LYR protein" evidence="16">
    <location>
        <begin position="21"/>
        <end position="81"/>
    </location>
</feature>
<sequence length="185" mass="22328">MTIPSLEAPAFYFTKALSHRQKVMRLYKRAIRETQSWHAQDLLECRFRMCLMRARFDANRDVNDMRLAQYLLADGCRQLWMYRNVSQTMRYPEDPGAPAYDRDMESADVVCDDPNHYTWAEREQFPYYFNRREQRKKELMAHWHKIEKAWDEELDAIQRELPKEEKAKTIEQGNQNAMPFNVLPQ</sequence>
<comment type="subunit">
    <text evidence="4">Mammalian complex I is composed of 45 different subunits.</text>
</comment>
<evidence type="ECO:0000256" key="10">
    <source>
        <dbReference type="ARBA" id="ARBA00022982"/>
    </source>
</evidence>
<dbReference type="PANTHER" id="PTHR12868:SF0">
    <property type="entry name" value="NADH DEHYDROGENASE [UBIQUINONE] 1 BETA SUBCOMPLEX SUBUNIT 9"/>
    <property type="match status" value="1"/>
</dbReference>
<keyword evidence="11" id="KW-0007">Acetylation</keyword>
<keyword evidence="9" id="KW-0999">Mitochondrion inner membrane</keyword>
<evidence type="ECO:0000256" key="13">
    <source>
        <dbReference type="ARBA" id="ARBA00023136"/>
    </source>
</evidence>
<keyword evidence="8" id="KW-0679">Respiratory chain</keyword>
<comment type="caution">
    <text evidence="17">The sequence shown here is derived from an EMBL/GenBank/DDBJ whole genome shotgun (WGS) entry which is preliminary data.</text>
</comment>
<keyword evidence="10" id="KW-0249">Electron transport</keyword>
<dbReference type="EMBL" id="JBICBT010000334">
    <property type="protein sequence ID" value="KAL3117186.1"/>
    <property type="molecule type" value="Genomic_DNA"/>
</dbReference>
<evidence type="ECO:0000256" key="14">
    <source>
        <dbReference type="ARBA" id="ARBA00030192"/>
    </source>
</evidence>
<dbReference type="CDD" id="cd20263">
    <property type="entry name" value="Complex1_LYR_NDUFB9_LYRM3"/>
    <property type="match status" value="1"/>
</dbReference>